<reference evidence="1" key="1">
    <citation type="submission" date="2020-05" db="EMBL/GenBank/DDBJ databases">
        <title>Mycena genomes resolve the evolution of fungal bioluminescence.</title>
        <authorList>
            <person name="Tsai I.J."/>
        </authorList>
    </citation>
    <scope>NUCLEOTIDE SEQUENCE</scope>
    <source>
        <strain evidence="1">CCC161011</strain>
    </source>
</reference>
<keyword evidence="2" id="KW-1185">Reference proteome</keyword>
<dbReference type="Gene3D" id="3.80.10.10">
    <property type="entry name" value="Ribonuclease Inhibitor"/>
    <property type="match status" value="1"/>
</dbReference>
<gene>
    <name evidence="1" type="ORF">MVEN_02442800</name>
</gene>
<dbReference type="OrthoDB" id="3056337at2759"/>
<dbReference type="Proteomes" id="UP000620124">
    <property type="component" value="Unassembled WGS sequence"/>
</dbReference>
<name>A0A8H6WYQ5_9AGAR</name>
<evidence type="ECO:0000313" key="2">
    <source>
        <dbReference type="Proteomes" id="UP000620124"/>
    </source>
</evidence>
<proteinExistence type="predicted"/>
<dbReference type="AlphaFoldDB" id="A0A8H6WYQ5"/>
<dbReference type="EMBL" id="JACAZI010000032">
    <property type="protein sequence ID" value="KAF7331025.1"/>
    <property type="molecule type" value="Genomic_DNA"/>
</dbReference>
<accession>A0A8H6WYQ5</accession>
<protein>
    <submittedName>
        <fullName evidence="1">F-box domain-containing protein</fullName>
    </submittedName>
</protein>
<dbReference type="InterPro" id="IPR032675">
    <property type="entry name" value="LRR_dom_sf"/>
</dbReference>
<comment type="caution">
    <text evidence="1">The sequence shown here is derived from an EMBL/GenBank/DDBJ whole genome shotgun (WGS) entry which is preliminary data.</text>
</comment>
<organism evidence="1 2">
    <name type="scientific">Mycena venus</name>
    <dbReference type="NCBI Taxonomy" id="2733690"/>
    <lineage>
        <taxon>Eukaryota</taxon>
        <taxon>Fungi</taxon>
        <taxon>Dikarya</taxon>
        <taxon>Basidiomycota</taxon>
        <taxon>Agaricomycotina</taxon>
        <taxon>Agaricomycetes</taxon>
        <taxon>Agaricomycetidae</taxon>
        <taxon>Agaricales</taxon>
        <taxon>Marasmiineae</taxon>
        <taxon>Mycenaceae</taxon>
        <taxon>Mycena</taxon>
    </lineage>
</organism>
<evidence type="ECO:0000313" key="1">
    <source>
        <dbReference type="EMBL" id="KAF7331025.1"/>
    </source>
</evidence>
<sequence>MASVESLRTRIEELCTAVKHHEEIIHGLEKAKSEARGHLNRILDPLTQCPLEISSEIFILCLPSTPSFNPLIFLRVCRSWRDIALATPSLWAALRVECPCRESSQKALDPWFGRAAGLPLSLTISGSLQGDQVVPALVKRHAHRLQNLHLNLLCGEELEAITMPFVSLKSLAISQGRPIKNAPQRYLSSSSRDEHDYYSYDPFECVQMLCAAPNLVECTFEGIQHEVDRSYSIFNSMRDTWSTHLCLKHLLLGTEGSDSSTAEILNHLALPALETLAMKFFSITVPDFLAFLTRSSPPLRSLKLPVHPYVNWETVDAESLFQLIPSLTHLELTFARYDLGEEPFESLVIHPLRGNSLPNLSSLTIRGRYSPNHLEFKKLVDALAARRAFVDSKLSSFAFLYSMSAKEEEYRQGVSGQWHTGELEEDVLLTLQALSADGMEIHVGRQPH</sequence>